<dbReference type="Gene3D" id="3.50.50.60">
    <property type="entry name" value="FAD/NAD(P)-binding domain"/>
    <property type="match status" value="1"/>
</dbReference>
<reference evidence="1 2" key="1">
    <citation type="submission" date="2016-10" db="EMBL/GenBank/DDBJ databases">
        <authorList>
            <person name="de Groot N.N."/>
        </authorList>
    </citation>
    <scope>NUCLEOTIDE SEQUENCE [LARGE SCALE GENOMIC DNA]</scope>
    <source>
        <strain evidence="1 2">Nm13</strain>
    </source>
</reference>
<dbReference type="Proteomes" id="UP000236753">
    <property type="component" value="Unassembled WGS sequence"/>
</dbReference>
<dbReference type="AlphaFoldDB" id="A0A1H5SKV7"/>
<sequence length="105" mass="11350">MHVQSTAGATVQNNDNATITLQPDVIVAGTGFRTGIPELVQIPGIADEKGRPKISGDQEFEKAPRLYFIGQINPLSGQLREIRAEAGRIARKLRKQVGTQSNANI</sequence>
<gene>
    <name evidence="1" type="ORF">SAMN05216334_102216</name>
</gene>
<protein>
    <submittedName>
        <fullName evidence="1">Putative flavoprotein involved in K+ transport</fullName>
    </submittedName>
</protein>
<dbReference type="EMBL" id="FNUX01000002">
    <property type="protein sequence ID" value="SEF50397.1"/>
    <property type="molecule type" value="Genomic_DNA"/>
</dbReference>
<accession>A0A1H5SKV7</accession>
<dbReference type="InterPro" id="IPR036188">
    <property type="entry name" value="FAD/NAD-bd_sf"/>
</dbReference>
<name>A0A1H5SKV7_9PROT</name>
<evidence type="ECO:0000313" key="2">
    <source>
        <dbReference type="Proteomes" id="UP000236753"/>
    </source>
</evidence>
<evidence type="ECO:0000313" key="1">
    <source>
        <dbReference type="EMBL" id="SEF50397.1"/>
    </source>
</evidence>
<proteinExistence type="predicted"/>
<organism evidence="1 2">
    <name type="scientific">Nitrosomonas ureae</name>
    <dbReference type="NCBI Taxonomy" id="44577"/>
    <lineage>
        <taxon>Bacteria</taxon>
        <taxon>Pseudomonadati</taxon>
        <taxon>Pseudomonadota</taxon>
        <taxon>Betaproteobacteria</taxon>
        <taxon>Nitrosomonadales</taxon>
        <taxon>Nitrosomonadaceae</taxon>
        <taxon>Nitrosomonas</taxon>
    </lineage>
</organism>